<name>A0ABV4BGM9_9GAMM</name>
<dbReference type="EMBL" id="JBDKXB010000026">
    <property type="protein sequence ID" value="MEY6433698.1"/>
    <property type="molecule type" value="Genomic_DNA"/>
</dbReference>
<dbReference type="SUPFAM" id="SSF55874">
    <property type="entry name" value="ATPase domain of HSP90 chaperone/DNA topoisomerase II/histidine kinase"/>
    <property type="match status" value="1"/>
</dbReference>
<organism evidence="11 12">
    <name type="scientific">Thioalkalicoccus limnaeus</name>
    <dbReference type="NCBI Taxonomy" id="120681"/>
    <lineage>
        <taxon>Bacteria</taxon>
        <taxon>Pseudomonadati</taxon>
        <taxon>Pseudomonadota</taxon>
        <taxon>Gammaproteobacteria</taxon>
        <taxon>Chromatiales</taxon>
        <taxon>Chromatiaceae</taxon>
        <taxon>Thioalkalicoccus</taxon>
    </lineage>
</organism>
<feature type="domain" description="Histidine kinase" evidence="9">
    <location>
        <begin position="397"/>
        <end position="618"/>
    </location>
</feature>
<comment type="caution">
    <text evidence="6">Lacks conserved residue(s) required for the propagation of feature annotation.</text>
</comment>
<evidence type="ECO:0000313" key="11">
    <source>
        <dbReference type="EMBL" id="MEY6433698.1"/>
    </source>
</evidence>
<evidence type="ECO:0000256" key="8">
    <source>
        <dbReference type="SAM" id="Phobius"/>
    </source>
</evidence>
<dbReference type="PROSITE" id="PS50109">
    <property type="entry name" value="HIS_KIN"/>
    <property type="match status" value="1"/>
</dbReference>
<dbReference type="PANTHER" id="PTHR43047:SF64">
    <property type="entry name" value="HISTIDINE KINASE CONTAINING CHEY-HOMOLOGOUS RECEIVER DOMAIN AND PAS DOMAIN-RELATED"/>
    <property type="match status" value="1"/>
</dbReference>
<dbReference type="Gene3D" id="3.30.565.10">
    <property type="entry name" value="Histidine kinase-like ATPase, C-terminal domain"/>
    <property type="match status" value="1"/>
</dbReference>
<dbReference type="CDD" id="cd00082">
    <property type="entry name" value="HisKA"/>
    <property type="match status" value="1"/>
</dbReference>
<dbReference type="EC" id="2.7.13.3" evidence="2"/>
<evidence type="ECO:0000259" key="10">
    <source>
        <dbReference type="PROSITE" id="PS50110"/>
    </source>
</evidence>
<dbReference type="InterPro" id="IPR011006">
    <property type="entry name" value="CheY-like_superfamily"/>
</dbReference>
<evidence type="ECO:0000256" key="3">
    <source>
        <dbReference type="ARBA" id="ARBA00022553"/>
    </source>
</evidence>
<dbReference type="PROSITE" id="PS50110">
    <property type="entry name" value="RESPONSE_REGULATORY"/>
    <property type="match status" value="1"/>
</dbReference>
<evidence type="ECO:0000256" key="2">
    <source>
        <dbReference type="ARBA" id="ARBA00012438"/>
    </source>
</evidence>
<dbReference type="InterPro" id="IPR004358">
    <property type="entry name" value="Sig_transdc_His_kin-like_C"/>
</dbReference>
<dbReference type="SUPFAM" id="SSF52172">
    <property type="entry name" value="CheY-like"/>
    <property type="match status" value="1"/>
</dbReference>
<comment type="caution">
    <text evidence="11">The sequence shown here is derived from an EMBL/GenBank/DDBJ whole genome shotgun (WGS) entry which is preliminary data.</text>
</comment>
<dbReference type="CDD" id="cd16922">
    <property type="entry name" value="HATPase_EvgS-ArcB-TorS-like"/>
    <property type="match status" value="1"/>
</dbReference>
<protein>
    <recommendedName>
        <fullName evidence="2">histidine kinase</fullName>
        <ecNumber evidence="2">2.7.13.3</ecNumber>
    </recommendedName>
</protein>
<dbReference type="RefSeq" id="WP_369668085.1">
    <property type="nucleotide sequence ID" value="NZ_JBDKXB010000026.1"/>
</dbReference>
<evidence type="ECO:0000256" key="1">
    <source>
        <dbReference type="ARBA" id="ARBA00000085"/>
    </source>
</evidence>
<dbReference type="Gene3D" id="3.40.50.2300">
    <property type="match status" value="1"/>
</dbReference>
<dbReference type="Pfam" id="PF02518">
    <property type="entry name" value="HATPase_c"/>
    <property type="match status" value="1"/>
</dbReference>
<evidence type="ECO:0000313" key="12">
    <source>
        <dbReference type="Proteomes" id="UP001564408"/>
    </source>
</evidence>
<dbReference type="InterPro" id="IPR005467">
    <property type="entry name" value="His_kinase_dom"/>
</dbReference>
<dbReference type="Pfam" id="PF00512">
    <property type="entry name" value="HisKA"/>
    <property type="match status" value="1"/>
</dbReference>
<dbReference type="InterPro" id="IPR003594">
    <property type="entry name" value="HATPase_dom"/>
</dbReference>
<evidence type="ECO:0000256" key="6">
    <source>
        <dbReference type="PROSITE-ProRule" id="PRU00169"/>
    </source>
</evidence>
<keyword evidence="12" id="KW-1185">Reference proteome</keyword>
<keyword evidence="11" id="KW-0547">Nucleotide-binding</keyword>
<feature type="region of interest" description="Disordered" evidence="7">
    <location>
        <begin position="619"/>
        <end position="645"/>
    </location>
</feature>
<dbReference type="SUPFAM" id="SSF47384">
    <property type="entry name" value="Homodimeric domain of signal transducing histidine kinase"/>
    <property type="match status" value="1"/>
</dbReference>
<sequence length="792" mass="88034">MSLRQLILVFLLVFGLTPLLFALLFNLPLILDRTTLFYQKAYLENLRADFRDLDQHLASRHEMIRLLAKLPEPGLILGIAGDDEDIDLSRARYTAWINQILADQHDVVHLLFLTDEGRDRFWLARDMLSQQWRPTPHPPSAPDDRFIEAGLRVQPGSVLVSRIRIDPRAGAEDPRQLLNLDLISPIGAGVGTDPTQPPIGVVVLRIDVGGLAQYYRDTWWVNQDGSYLRPGQPPRDRPAAFDDFPGLAEIFAAGKLALWRGDQGPPWLWVPMFLTEDATPLWVGRPVDPSPIDRFRDEMILRVLSIVLVLVGVVMILARWIAARAERFGHELTGGIGRILRDGEPLRFDWRGPREIRQLGEQLTALAGTHAEHLRAARTYTREIERSYRYKSEFLANISHELRTPLNSILLLSKLLADRQSGLDPEQQRQAQVIHEAGCDLRAMIDSILDISLIEAGRVRIEADWIELGALVEELLVLVAPQFAAKDLALRFEPGDLGPAWVFSDRDKLRQILKNFLSNAAKFTDRGEVVVAIETSEDRDRPIAIRVSDTGIGIPPSKQEIIFEAFQQADGSTRRRYGGTGLGLSISRELAHLLGGRIRVRSAAGEGASFTLDLPRELDLEGARTPPPPDEPAAPEQPDGEEQTADARDADLEARWVLVVERDVDNLVAVTAALEDLGLRLQTAPDTDEAIETLRDDGDCSLILLAALLSPSATCDSIKAIRDTLTSQQTPILIMGDRTTESWRAACTDAGAVGLLVKPIAPGALQTRLRRLLRRRATKPGRAVLRAGARES</sequence>
<accession>A0ABV4BGM9</accession>
<keyword evidence="3" id="KW-0597">Phosphoprotein</keyword>
<dbReference type="SMART" id="SM00387">
    <property type="entry name" value="HATPase_c"/>
    <property type="match status" value="1"/>
</dbReference>
<dbReference type="PRINTS" id="PR00344">
    <property type="entry name" value="BCTRLSENSOR"/>
</dbReference>
<dbReference type="InterPro" id="IPR003661">
    <property type="entry name" value="HisK_dim/P_dom"/>
</dbReference>
<dbReference type="InterPro" id="IPR001789">
    <property type="entry name" value="Sig_transdc_resp-reg_receiver"/>
</dbReference>
<evidence type="ECO:0000259" key="9">
    <source>
        <dbReference type="PROSITE" id="PS50109"/>
    </source>
</evidence>
<dbReference type="PANTHER" id="PTHR43047">
    <property type="entry name" value="TWO-COMPONENT HISTIDINE PROTEIN KINASE"/>
    <property type="match status" value="1"/>
</dbReference>
<evidence type="ECO:0000256" key="5">
    <source>
        <dbReference type="ARBA" id="ARBA00022777"/>
    </source>
</evidence>
<dbReference type="Gene3D" id="1.10.287.130">
    <property type="match status" value="1"/>
</dbReference>
<feature type="transmembrane region" description="Helical" evidence="8">
    <location>
        <begin position="6"/>
        <end position="31"/>
    </location>
</feature>
<feature type="transmembrane region" description="Helical" evidence="8">
    <location>
        <begin position="300"/>
        <end position="322"/>
    </location>
</feature>
<gene>
    <name evidence="11" type="ORF">ABC977_14935</name>
</gene>
<dbReference type="Proteomes" id="UP001564408">
    <property type="component" value="Unassembled WGS sequence"/>
</dbReference>
<evidence type="ECO:0000256" key="7">
    <source>
        <dbReference type="SAM" id="MobiDB-lite"/>
    </source>
</evidence>
<comment type="catalytic activity">
    <reaction evidence="1">
        <text>ATP + protein L-histidine = ADP + protein N-phospho-L-histidine.</text>
        <dbReference type="EC" id="2.7.13.3"/>
    </reaction>
</comment>
<keyword evidence="8" id="KW-1133">Transmembrane helix</keyword>
<keyword evidence="5" id="KW-0418">Kinase</keyword>
<dbReference type="Pfam" id="PF00072">
    <property type="entry name" value="Response_reg"/>
    <property type="match status" value="1"/>
</dbReference>
<dbReference type="GO" id="GO:0005524">
    <property type="term" value="F:ATP binding"/>
    <property type="evidence" value="ECO:0007669"/>
    <property type="project" value="UniProtKB-KW"/>
</dbReference>
<dbReference type="InterPro" id="IPR036890">
    <property type="entry name" value="HATPase_C_sf"/>
</dbReference>
<dbReference type="SMART" id="SM00448">
    <property type="entry name" value="REC"/>
    <property type="match status" value="1"/>
</dbReference>
<proteinExistence type="predicted"/>
<dbReference type="SMART" id="SM00388">
    <property type="entry name" value="HisKA"/>
    <property type="match status" value="1"/>
</dbReference>
<keyword evidence="11" id="KW-0067">ATP-binding</keyword>
<reference evidence="11 12" key="1">
    <citation type="submission" date="2024-05" db="EMBL/GenBank/DDBJ databases">
        <title>Genome Sequence and Characterization of the New Strain Purple Sulfur Bacterium of Genus Thioalkalicoccus.</title>
        <authorList>
            <person name="Bryantseva I.A."/>
            <person name="Kyndt J.A."/>
            <person name="Imhoff J.F."/>
        </authorList>
    </citation>
    <scope>NUCLEOTIDE SEQUENCE [LARGE SCALE GENOMIC DNA]</scope>
    <source>
        <strain evidence="11 12">Um2</strain>
    </source>
</reference>
<keyword evidence="8" id="KW-0472">Membrane</keyword>
<keyword evidence="4" id="KW-0808">Transferase</keyword>
<feature type="domain" description="Response regulatory" evidence="10">
    <location>
        <begin position="656"/>
        <end position="773"/>
    </location>
</feature>
<keyword evidence="8" id="KW-0812">Transmembrane</keyword>
<evidence type="ECO:0000256" key="4">
    <source>
        <dbReference type="ARBA" id="ARBA00022679"/>
    </source>
</evidence>
<dbReference type="InterPro" id="IPR036097">
    <property type="entry name" value="HisK_dim/P_sf"/>
</dbReference>